<dbReference type="Gene3D" id="3.40.50.300">
    <property type="entry name" value="P-loop containing nucleotide triphosphate hydrolases"/>
    <property type="match status" value="1"/>
</dbReference>
<dbReference type="EMBL" id="AXCM01009596">
    <property type="status" value="NOT_ANNOTATED_CDS"/>
    <property type="molecule type" value="Genomic_DNA"/>
</dbReference>
<dbReference type="AlphaFoldDB" id="A0A182MVJ0"/>
<dbReference type="EMBL" id="AXCM01009597">
    <property type="status" value="NOT_ANNOTATED_CDS"/>
    <property type="molecule type" value="Genomic_DNA"/>
</dbReference>
<protein>
    <recommendedName>
        <fullName evidence="3">NACHT domain-containing protein</fullName>
    </recommendedName>
</protein>
<dbReference type="Proteomes" id="UP000075883">
    <property type="component" value="Unassembled WGS sequence"/>
</dbReference>
<reference evidence="2" key="1">
    <citation type="submission" date="2013-09" db="EMBL/GenBank/DDBJ databases">
        <title>The Genome Sequence of Anopheles culicifacies species A.</title>
        <authorList>
            <consortium name="The Broad Institute Genomics Platform"/>
            <person name="Neafsey D.E."/>
            <person name="Besansky N."/>
            <person name="Howell P."/>
            <person name="Walton C."/>
            <person name="Young S.K."/>
            <person name="Zeng Q."/>
            <person name="Gargeya S."/>
            <person name="Fitzgerald M."/>
            <person name="Haas B."/>
            <person name="Abouelleil A."/>
            <person name="Allen A.W."/>
            <person name="Alvarado L."/>
            <person name="Arachchi H.M."/>
            <person name="Berlin A.M."/>
            <person name="Chapman S.B."/>
            <person name="Gainer-Dewar J."/>
            <person name="Goldberg J."/>
            <person name="Griggs A."/>
            <person name="Gujja S."/>
            <person name="Hansen M."/>
            <person name="Howarth C."/>
            <person name="Imamovic A."/>
            <person name="Ireland A."/>
            <person name="Larimer J."/>
            <person name="McCowan C."/>
            <person name="Murphy C."/>
            <person name="Pearson M."/>
            <person name="Poon T.W."/>
            <person name="Priest M."/>
            <person name="Roberts A."/>
            <person name="Saif S."/>
            <person name="Shea T."/>
            <person name="Sisk P."/>
            <person name="Sykes S."/>
            <person name="Wortman J."/>
            <person name="Nusbaum C."/>
            <person name="Birren B."/>
        </authorList>
    </citation>
    <scope>NUCLEOTIDE SEQUENCE [LARGE SCALE GENOMIC DNA]</scope>
    <source>
        <strain evidence="2">A-37</strain>
    </source>
</reference>
<proteinExistence type="predicted"/>
<name>A0A182MVJ0_9DIPT</name>
<evidence type="ECO:0000313" key="1">
    <source>
        <dbReference type="EnsemblMetazoa" id="ACUA027284-PA"/>
    </source>
</evidence>
<accession>A0A182MVJ0</accession>
<dbReference type="VEuPathDB" id="VectorBase:ACUA027284"/>
<dbReference type="SUPFAM" id="SSF52540">
    <property type="entry name" value="P-loop containing nucleoside triphosphate hydrolases"/>
    <property type="match status" value="1"/>
</dbReference>
<organism evidence="1 2">
    <name type="scientific">Anopheles culicifacies</name>
    <dbReference type="NCBI Taxonomy" id="139723"/>
    <lineage>
        <taxon>Eukaryota</taxon>
        <taxon>Metazoa</taxon>
        <taxon>Ecdysozoa</taxon>
        <taxon>Arthropoda</taxon>
        <taxon>Hexapoda</taxon>
        <taxon>Insecta</taxon>
        <taxon>Pterygota</taxon>
        <taxon>Neoptera</taxon>
        <taxon>Endopterygota</taxon>
        <taxon>Diptera</taxon>
        <taxon>Nematocera</taxon>
        <taxon>Culicoidea</taxon>
        <taxon>Culicidae</taxon>
        <taxon>Anophelinae</taxon>
        <taxon>Anopheles</taxon>
        <taxon>culicifacies species complex</taxon>
    </lineage>
</organism>
<evidence type="ECO:0008006" key="3">
    <source>
        <dbReference type="Google" id="ProtNLM"/>
    </source>
</evidence>
<keyword evidence="2" id="KW-1185">Reference proteome</keyword>
<dbReference type="InterPro" id="IPR027417">
    <property type="entry name" value="P-loop_NTPase"/>
</dbReference>
<sequence>MTTELKIKIDQRSFKSASDTAVCGDFGEFEQKAREFCDKFMLVCNSCNEETLKTKAETLLPDWCRNETVIDLLRGKLSSAMKSSPPELLDIKFIQNFFLELKLPDNVRILLNDAGFGKTTYFTWLAWHLSSSDPSLNVVMLNAIEFSTDFFQLLELLETKNDTVQNLSEPEILILFYRYIHLALFVPDINKRTIKQTNVDRETADRCAKLLKFTNGRIELDSTEGIELSTKELIELRLFREKFNRTKLILIFDGFDEIAPNYKDVVLTCLARFAQLDGVQSLYLSSRPYGFETDLKRTFDRSRWYRLKLLSQEKIVLAVHNFLRAKLKDYKHYEEKHRLDVLKQLCECIMINLFDVANVPLLLYMVLVRTLDVIRARVNEHTHSITRDMLKNANMDILHLVECFINRKIEILVTDKAGITDSASMTAAAKTDEKKEKIKNRHILLAMCVMFDSKSREQLLSKKKQKKARKAMKKVNEGDEKTGLVLGPSITTVTIKKS</sequence>
<dbReference type="EnsemblMetazoa" id="ACUA027284-RA">
    <property type="protein sequence ID" value="ACUA027284-PA"/>
    <property type="gene ID" value="ACUA027284"/>
</dbReference>
<reference evidence="1" key="2">
    <citation type="submission" date="2020-05" db="UniProtKB">
        <authorList>
            <consortium name="EnsemblMetazoa"/>
        </authorList>
    </citation>
    <scope>IDENTIFICATION</scope>
    <source>
        <strain evidence="1">A-37</strain>
    </source>
</reference>
<evidence type="ECO:0000313" key="2">
    <source>
        <dbReference type="Proteomes" id="UP000075883"/>
    </source>
</evidence>